<reference evidence="2 7" key="3">
    <citation type="submission" date="2020-12" db="EMBL/GenBank/DDBJ databases">
        <title>Draft genome sequence of furan degrading bacterial strain FUR100.</title>
        <authorList>
            <person name="Woiski C."/>
        </authorList>
    </citation>
    <scope>NUCLEOTIDE SEQUENCE [LARGE SCALE GENOMIC DNA]</scope>
    <source>
        <strain evidence="2 7">FUR100</strain>
    </source>
</reference>
<reference evidence="1 5" key="1">
    <citation type="journal article" date="2017" name="Poromechanics V (2013)">
        <title>Genomic Characterization of the Arsenic-Tolerant Actinobacterium, &lt;i&gt;Rhodococcus erythropolis&lt;/i&gt; S43.</title>
        <authorList>
            <person name="Retamal-Morales G."/>
            <person name="Mehnert M."/>
            <person name="Schwabe R."/>
            <person name="Tischler D."/>
            <person name="Schloemann M."/>
            <person name="Levican G.J."/>
        </authorList>
    </citation>
    <scope>NUCLEOTIDE SEQUENCE [LARGE SCALE GENOMIC DNA]</scope>
    <source>
        <strain evidence="1 5">S43</strain>
    </source>
</reference>
<dbReference type="OMA" id="MRVGGQS"/>
<keyword evidence="7" id="KW-1185">Reference proteome</keyword>
<gene>
    <name evidence="1" type="ORF">BS297_25560</name>
    <name evidence="3" type="ORF">G9444_1757</name>
    <name evidence="2" type="ORF">I3517_09690</name>
    <name evidence="4" type="ORF">QIE55_08515</name>
</gene>
<evidence type="ECO:0000313" key="6">
    <source>
        <dbReference type="Proteomes" id="UP000502345"/>
    </source>
</evidence>
<evidence type="ECO:0000313" key="5">
    <source>
        <dbReference type="Proteomes" id="UP000325576"/>
    </source>
</evidence>
<organism evidence="1 5">
    <name type="scientific">Rhodococcus erythropolis</name>
    <name type="common">Arthrobacter picolinophilus</name>
    <dbReference type="NCBI Taxonomy" id="1833"/>
    <lineage>
        <taxon>Bacteria</taxon>
        <taxon>Bacillati</taxon>
        <taxon>Actinomycetota</taxon>
        <taxon>Actinomycetes</taxon>
        <taxon>Mycobacteriales</taxon>
        <taxon>Nocardiaceae</taxon>
        <taxon>Rhodococcus</taxon>
        <taxon>Rhodococcus erythropolis group</taxon>
    </lineage>
</organism>
<dbReference type="GeneID" id="57488260"/>
<evidence type="ECO:0000313" key="4">
    <source>
        <dbReference type="EMBL" id="WGV51243.1"/>
    </source>
</evidence>
<dbReference type="Proteomes" id="UP000502345">
    <property type="component" value="Chromosome"/>
</dbReference>
<sequence length="165" mass="18002">MSRRIEHSSKYTVPAEKVHEAVTSEQYWRDRIVAVGGPGAAIEELTVRDETVAVTMSQIIAAEHLPSMVSKVVNGDIVIKRSETMAPFKDGKATGTFSAHVDGVPARIEGTQVLTGDENSATLEIEGEVEVKIPFLGGKIESAIVDEVVRLIQAEQDFTREWIAK</sequence>
<dbReference type="Pfam" id="PF10698">
    <property type="entry name" value="DUF2505"/>
    <property type="match status" value="1"/>
</dbReference>
<reference evidence="4" key="4">
    <citation type="submission" date="2023-08" db="EMBL/GenBank/DDBJ databases">
        <title>Isolation and Characterization of Rhodococcus erythropolis MGMM8.</title>
        <authorList>
            <person name="Diabankana R.G.C."/>
            <person name="Afordoanyi D.M."/>
            <person name="Validov S.Z."/>
        </authorList>
    </citation>
    <scope>NUCLEOTIDE SEQUENCE</scope>
    <source>
        <strain evidence="4">MGMM8</strain>
    </source>
</reference>
<proteinExistence type="predicted"/>
<evidence type="ECO:0000313" key="2">
    <source>
        <dbReference type="EMBL" id="MBH5142887.1"/>
    </source>
</evidence>
<evidence type="ECO:0000313" key="3">
    <source>
        <dbReference type="EMBL" id="QIP39001.1"/>
    </source>
</evidence>
<evidence type="ECO:0000313" key="7">
    <source>
        <dbReference type="Proteomes" id="UP000627573"/>
    </source>
</evidence>
<dbReference type="RefSeq" id="WP_019744408.1">
    <property type="nucleotide sequence ID" value="NZ_AP018733.1"/>
</dbReference>
<dbReference type="Proteomes" id="UP000325576">
    <property type="component" value="Unassembled WGS sequence"/>
</dbReference>
<protein>
    <submittedName>
        <fullName evidence="2">DUF2505 domain-containing protein</fullName>
    </submittedName>
</protein>
<dbReference type="Proteomes" id="UP001230933">
    <property type="component" value="Chromosome"/>
</dbReference>
<dbReference type="EMBL" id="MRBO01000684">
    <property type="protein sequence ID" value="KAB2582477.1"/>
    <property type="molecule type" value="Genomic_DNA"/>
</dbReference>
<reference evidence="3 6" key="2">
    <citation type="submission" date="2020-03" db="EMBL/GenBank/DDBJ databases">
        <title>Screen low temperature-resistant strains for efficient degradation of petroleum hydrocarbons under the low temperature.</title>
        <authorList>
            <person name="Wang Y."/>
            <person name="Chen J."/>
        </authorList>
    </citation>
    <scope>NUCLEOTIDE SEQUENCE [LARGE SCALE GENOMIC DNA]</scope>
    <source>
        <strain evidence="3 6">KB1</strain>
    </source>
</reference>
<dbReference type="EMBL" id="JAECSB010000030">
    <property type="protein sequence ID" value="MBH5142887.1"/>
    <property type="molecule type" value="Genomic_DNA"/>
</dbReference>
<name>A0A1F2QA78_RHOER</name>
<dbReference type="AlphaFoldDB" id="A0A1F2QA78"/>
<dbReference type="InterPro" id="IPR019639">
    <property type="entry name" value="DUF2505"/>
</dbReference>
<evidence type="ECO:0000313" key="1">
    <source>
        <dbReference type="EMBL" id="KAB2582477.1"/>
    </source>
</evidence>
<accession>A0A1F2QA78</accession>
<dbReference type="EMBL" id="CP124545">
    <property type="protein sequence ID" value="WGV51243.1"/>
    <property type="molecule type" value="Genomic_DNA"/>
</dbReference>
<dbReference type="Proteomes" id="UP000627573">
    <property type="component" value="Unassembled WGS sequence"/>
</dbReference>
<dbReference type="EMBL" id="CP050124">
    <property type="protein sequence ID" value="QIP39001.1"/>
    <property type="molecule type" value="Genomic_DNA"/>
</dbReference>